<proteinExistence type="predicted"/>
<dbReference type="EMBL" id="JBEWZI010000005">
    <property type="protein sequence ID" value="MET7013899.1"/>
    <property type="molecule type" value="Genomic_DNA"/>
</dbReference>
<evidence type="ECO:0000313" key="2">
    <source>
        <dbReference type="Proteomes" id="UP001549691"/>
    </source>
</evidence>
<keyword evidence="2" id="KW-1185">Reference proteome</keyword>
<evidence type="ECO:0000313" key="1">
    <source>
        <dbReference type="EMBL" id="MET7013899.1"/>
    </source>
</evidence>
<dbReference type="Proteomes" id="UP001549691">
    <property type="component" value="Unassembled WGS sequence"/>
</dbReference>
<accession>A0ABV2TJ07</accession>
<organism evidence="1 2">
    <name type="scientific">Uliginosibacterium flavum</name>
    <dbReference type="NCBI Taxonomy" id="1396831"/>
    <lineage>
        <taxon>Bacteria</taxon>
        <taxon>Pseudomonadati</taxon>
        <taxon>Pseudomonadota</taxon>
        <taxon>Betaproteobacteria</taxon>
        <taxon>Rhodocyclales</taxon>
        <taxon>Zoogloeaceae</taxon>
        <taxon>Uliginosibacterium</taxon>
    </lineage>
</organism>
<protein>
    <submittedName>
        <fullName evidence="1">Uncharacterized protein</fullName>
    </submittedName>
</protein>
<comment type="caution">
    <text evidence="1">The sequence shown here is derived from an EMBL/GenBank/DDBJ whole genome shotgun (WGS) entry which is preliminary data.</text>
</comment>
<gene>
    <name evidence="1" type="ORF">ABXR19_06840</name>
</gene>
<name>A0ABV2TJ07_9RHOO</name>
<reference evidence="1 2" key="1">
    <citation type="submission" date="2024-07" db="EMBL/GenBank/DDBJ databases">
        <title>Uliginosibacterium flavum JJ3220;KACC:17644.</title>
        <authorList>
            <person name="Kim M.K."/>
        </authorList>
    </citation>
    <scope>NUCLEOTIDE SEQUENCE [LARGE SCALE GENOMIC DNA]</scope>
    <source>
        <strain evidence="1 2">KACC:17644</strain>
    </source>
</reference>
<sequence>MISIPSVQQTAFASLTAISPVSVQGVSATAGTISAALVDSASTVVQLSATGQVLSAGSLLNNSIQTLQSATPASLVSTTQDFVAAFNQTQTAIASALPLLGSQSGATLIKQLSQTLNAAATSLGENTNLQSIGVSAQTSVVPATAQTTVTLNIDLAALTAAATANPAATQTRLIQSTRSLLQQVASFEAVAASTNGLANDGTTGAVGIPTSLLQNLSADTLANAVQLSDLDLAGLGLDANTLQSASPDLYESLTAAVSTATTTNSAQNQTGASTLATTTSTASIAPTNATAPATTTPAVAAPTLVTATPAGTPAALNQTAPAGTLAQQNLLNNEAQRIINNNATNPFYSAVIATYHLSDGATPRPVTQPLTEPIPAPVLAVRSVQAIKEREETTA</sequence>
<dbReference type="RefSeq" id="WP_354600361.1">
    <property type="nucleotide sequence ID" value="NZ_JBEWZI010000005.1"/>
</dbReference>